<dbReference type="AlphaFoldDB" id="A0A4Q0U869"/>
<proteinExistence type="predicted"/>
<evidence type="ECO:0000313" key="2">
    <source>
        <dbReference type="EMBL" id="HJE39295.1"/>
    </source>
</evidence>
<evidence type="ECO:0000259" key="1">
    <source>
        <dbReference type="Pfam" id="PF05117"/>
    </source>
</evidence>
<dbReference type="Proteomes" id="UP000711407">
    <property type="component" value="Unassembled WGS sequence"/>
</dbReference>
<evidence type="ECO:0000313" key="3">
    <source>
        <dbReference type="Proteomes" id="UP000711407"/>
    </source>
</evidence>
<dbReference type="EMBL" id="DYXT01000029">
    <property type="protein sequence ID" value="HJE39295.1"/>
    <property type="molecule type" value="Genomic_DNA"/>
</dbReference>
<name>A0A4Q0U869_9BACT</name>
<accession>A0A4Q0U869</accession>
<reference evidence="2" key="2">
    <citation type="submission" date="2021-09" db="EMBL/GenBank/DDBJ databases">
        <authorList>
            <person name="Gilroy R."/>
        </authorList>
    </citation>
    <scope>NUCLEOTIDE SEQUENCE</scope>
    <source>
        <strain evidence="2">4100</strain>
    </source>
</reference>
<protein>
    <submittedName>
        <fullName evidence="2">DUF695 domain-containing protein</fullName>
    </submittedName>
</protein>
<dbReference type="Pfam" id="PF05117">
    <property type="entry name" value="DUF695"/>
    <property type="match status" value="1"/>
</dbReference>
<dbReference type="InterPro" id="IPR016097">
    <property type="entry name" value="DUF695"/>
</dbReference>
<organism evidence="2 3">
    <name type="scientific">Candidatus Amulumruptor caecigallinarius</name>
    <dbReference type="NCBI Taxonomy" id="2109911"/>
    <lineage>
        <taxon>Bacteria</taxon>
        <taxon>Pseudomonadati</taxon>
        <taxon>Bacteroidota</taxon>
        <taxon>Bacteroidia</taxon>
        <taxon>Bacteroidales</taxon>
        <taxon>Muribaculaceae</taxon>
        <taxon>Candidatus Amulumruptor</taxon>
    </lineage>
</organism>
<reference evidence="2" key="1">
    <citation type="journal article" date="2021" name="PeerJ">
        <title>Extensive microbial diversity within the chicken gut microbiome revealed by metagenomics and culture.</title>
        <authorList>
            <person name="Gilroy R."/>
            <person name="Ravi A."/>
            <person name="Getino M."/>
            <person name="Pursley I."/>
            <person name="Horton D.L."/>
            <person name="Alikhan N.F."/>
            <person name="Baker D."/>
            <person name="Gharbi K."/>
            <person name="Hall N."/>
            <person name="Watson M."/>
            <person name="Adriaenssens E.M."/>
            <person name="Foster-Nyarko E."/>
            <person name="Jarju S."/>
            <person name="Secka A."/>
            <person name="Antonio M."/>
            <person name="Oren A."/>
            <person name="Chaudhuri R.R."/>
            <person name="La Ragione R."/>
            <person name="Hildebrand F."/>
            <person name="Pallen M.J."/>
        </authorList>
    </citation>
    <scope>NUCLEOTIDE SEQUENCE</scope>
    <source>
        <strain evidence="2">4100</strain>
    </source>
</reference>
<feature type="domain" description="DUF695" evidence="1">
    <location>
        <begin position="34"/>
        <end position="136"/>
    </location>
</feature>
<comment type="caution">
    <text evidence="2">The sequence shown here is derived from an EMBL/GenBank/DDBJ whole genome shotgun (WGS) entry which is preliminary data.</text>
</comment>
<gene>
    <name evidence="2" type="ORF">K8V47_06025</name>
</gene>
<sequence length="146" mass="16344">MNDIPGEWWTAPTESESGRLIMVTGRDDIGRFRDNPRFSIRVEVGWDYGCDASGMPGADDAAMMEAVTDRLADAFRKDPVAVMTGIYTGDGRRDWIFYTASVHIFGRKLNEALADLPLLPLTVYTENDPGWDEYAEMSQARVDVSE</sequence>